<protein>
    <recommendedName>
        <fullName evidence="2">Bacterial Ig-like domain-containing protein</fullName>
    </recommendedName>
</protein>
<feature type="region of interest" description="Disordered" evidence="1">
    <location>
        <begin position="1258"/>
        <end position="1280"/>
    </location>
</feature>
<dbReference type="InterPro" id="IPR013783">
    <property type="entry name" value="Ig-like_fold"/>
</dbReference>
<feature type="domain" description="Bacterial Ig-like" evidence="2">
    <location>
        <begin position="296"/>
        <end position="386"/>
    </location>
</feature>
<feature type="domain" description="Bacterial Ig-like" evidence="2">
    <location>
        <begin position="196"/>
        <end position="290"/>
    </location>
</feature>
<feature type="domain" description="Bacterial Ig-like" evidence="2">
    <location>
        <begin position="1261"/>
        <end position="1339"/>
    </location>
</feature>
<reference evidence="3 4" key="1">
    <citation type="submission" date="2018-11" db="EMBL/GenBank/DDBJ databases">
        <title>Draft genome sequence of Buttiauxella warmboldiae CCUG 35512.</title>
        <authorList>
            <person name="Salva-Serra F."/>
            <person name="Marathe N."/>
            <person name="Moore E."/>
            <person name="Svensson L."/>
            <person name="Engstrom-Jakobsson H."/>
        </authorList>
    </citation>
    <scope>NUCLEOTIDE SEQUENCE [LARGE SCALE GENOMIC DNA]</scope>
    <source>
        <strain evidence="3 4">CCUG 35512</strain>
    </source>
</reference>
<evidence type="ECO:0000259" key="2">
    <source>
        <dbReference type="Pfam" id="PF19077"/>
    </source>
</evidence>
<feature type="domain" description="Bacterial Ig-like" evidence="2">
    <location>
        <begin position="1453"/>
        <end position="1529"/>
    </location>
</feature>
<feature type="domain" description="Bacterial Ig-like" evidence="2">
    <location>
        <begin position="103"/>
        <end position="188"/>
    </location>
</feature>
<feature type="domain" description="Bacterial Ig-like" evidence="2">
    <location>
        <begin position="1165"/>
        <end position="1245"/>
    </location>
</feature>
<feature type="domain" description="Bacterial Ig-like" evidence="2">
    <location>
        <begin position="879"/>
        <end position="958"/>
    </location>
</feature>
<evidence type="ECO:0000313" key="4">
    <source>
        <dbReference type="Proteomes" id="UP000268615"/>
    </source>
</evidence>
<feature type="compositionally biased region" description="Polar residues" evidence="1">
    <location>
        <begin position="1644"/>
        <end position="1658"/>
    </location>
</feature>
<accession>A0A3N5DM41</accession>
<name>A0A3N5DM41_9ENTR</name>
<dbReference type="InterPro" id="IPR044016">
    <property type="entry name" value="Big_13"/>
</dbReference>
<proteinExistence type="predicted"/>
<dbReference type="Gene3D" id="2.60.40.10">
    <property type="entry name" value="Immunoglobulins"/>
    <property type="match status" value="18"/>
</dbReference>
<feature type="domain" description="Bacterial Ig-like" evidence="2">
    <location>
        <begin position="1070"/>
        <end position="1148"/>
    </location>
</feature>
<feature type="domain" description="Bacterial Ig-like" evidence="2">
    <location>
        <begin position="687"/>
        <end position="766"/>
    </location>
</feature>
<feature type="domain" description="Bacterial Ig-like" evidence="2">
    <location>
        <begin position="497"/>
        <end position="575"/>
    </location>
</feature>
<feature type="domain" description="Bacterial Ig-like" evidence="2">
    <location>
        <begin position="978"/>
        <end position="1054"/>
    </location>
</feature>
<evidence type="ECO:0000313" key="3">
    <source>
        <dbReference type="EMBL" id="RPH29648.1"/>
    </source>
</evidence>
<dbReference type="NCBIfam" id="NF033510">
    <property type="entry name" value="Ca_tandemer"/>
    <property type="match status" value="18"/>
</dbReference>
<keyword evidence="4" id="KW-1185">Reference proteome</keyword>
<feature type="domain" description="Bacterial Ig-like" evidence="2">
    <location>
        <begin position="787"/>
        <end position="863"/>
    </location>
</feature>
<dbReference type="RefSeq" id="WP_124023170.1">
    <property type="nucleotide sequence ID" value="NZ_RPOH01000017.1"/>
</dbReference>
<sequence length="1752" mass="182410">MVPLSAALDVADDSGVLGDKITNDNSPLLKGVTEANYLVTLTINNQTYTTTANSNGEWEIKLNNFPDGAYNYSVVVTKPSGLKTTFSDTFHIDTVVPGSTEFLQINSDSGIVGDKITNIDTPTFFGKATEANVTVKLEIDGKSYETRSNTDGDWSIAIPDALSVGDKTYKVTVTDAAGNQSEISDTITIVSSDPLPAVTAQLTADSDSGVLQDSITKNRTPRLTGTAVADAIVTVTVAGKVYIVSADANGIWQVNIASPLADGVVGYTVRAMNAHGNASPVFSGQFTIDTDASLSDIRIADASDSGVKGDGITNVLQPIISGLSEVNEKIRLIIGGVVYQATANEQGQWSIQINQNLVSGENHYTVESTDDAGNVAVKSGIVTIDTQLPTLTGGVVGYSDPNVDITLKTGNPSFSGSTEPGSSVVIVINGTQYTATTDAVTGNWNFTPSVALTEGHYTYTIIATDKAGNIQDINGAFDIDLTPPSITGGLNPLTDPNNDGLINAARPVFSGNSELGSVVTINIDGNEYSVTTNTLTGAWRFESPVDLTEMRHTYKITATDSVGNIKEINGAFDIDLTRPDITGGLDGQADPNNTPLINTSRPVFSGSSEAGSVLVITIDGQAHSVTVEGSGLWRFQPTNALTEGNHTYTISATDLAGNTSTNNITGSFKVDSTAPDIIGGLDAQSDPNNDQLINTARPVFSGTSEAGSTVMLRIDTTEYNVTPSGGVGPWSFTPTSDLTAGPHSYSIIVTDAAGNKKTLTKAFDIDLTAPAITGGLNGQNDPNSTLLINLSKPLFSGTSEPGSAVTIRIDSTDYHVTAERVTGAWRFEPANALAQGAHTYSITATDRAGNTSNNNITGSFSIDSDDPDLTGGLDAQSDPNNDQLVNSATPVFSGTSEAGSTVTLRIDDTDHTVTPNGGTGAWRFQLPSALTEGHHSYTITATDAAGNKKTLNKGFDIDLTAPVITGGLNGQNDPNSAPLINLTRPLFSGTSEPGSTLTIRIDNTDHGVTADRVTGAWSFQPVNALTDGGHTYSITATDRAGNLSNNITGSFTIDSHAPDVTGGLNAQSDPNNDQLVNSATPLFSGTSEPGSTVRLQIGNMEHNATVNSTGAWSFTPTSALPEGHQTYTITATDAAGNKKTLSKAFDIDLTAPTITGGLNGQNDPNNTQLTNLSRPLFSGMSEKGAAMTIRIDNTDYHVTADRVTGAWSFQPVTALTLGGHTYSIAATDRAGNTSNNNITGSFTIDSLAPDVTGGLDAQSDPNKDHRVNSATPLFSGTSEPGSTVTLQIGNMEHNATVNSTGAWRFQLPSALTEGHHSYTITATDAAGNKKTLNNTVIVDLTPPNVSGGLDAGSDPNNDKLVNTTRPVFSGTSEPGSAVVLRIDNNEYNVTANSVTGAWSFTPTSDLTAGHHTYTITATDAAGNTRTVNDAFDIDRTAPTITGGLNGQNDPNNTVLTNLERPVFSGTTEAGLVVTLRIDQTDHTVTADSVTGAWSFTPTSDLTTGDHTYSISATDAAGNTGTVTGAFNVDRTPPAVDGGLDAGSDPNNDQLINTATPGFSGTSEAGAAVTLRIGNAEHNTTADSAGAWSVQTVTALPEGHHTYTITATDAAGNTSTVNRAFDIDRTAPNVNGGLDAGSDPDQDNIIDSTTPGFSGTSEAGSTLTINIDGTQYTVTTDPQTGDWNYHPTATYNEGKHNYAITATDRAGNANSINGTFTVDLPDTSPNPVVNPEPNPVIDINRMEDENNISYGMI</sequence>
<organism evidence="3 4">
    <name type="scientific">Buttiauxella warmboldiae</name>
    <dbReference type="NCBI Taxonomy" id="82993"/>
    <lineage>
        <taxon>Bacteria</taxon>
        <taxon>Pseudomonadati</taxon>
        <taxon>Pseudomonadota</taxon>
        <taxon>Gammaproteobacteria</taxon>
        <taxon>Enterobacterales</taxon>
        <taxon>Enterobacteriaceae</taxon>
        <taxon>Buttiauxella</taxon>
    </lineage>
</organism>
<gene>
    <name evidence="3" type="ORF">EHN07_05455</name>
</gene>
<evidence type="ECO:0000256" key="1">
    <source>
        <dbReference type="SAM" id="MobiDB-lite"/>
    </source>
</evidence>
<feature type="domain" description="Bacterial Ig-like" evidence="2">
    <location>
        <begin position="5"/>
        <end position="94"/>
    </location>
</feature>
<feature type="region of interest" description="Disordered" evidence="1">
    <location>
        <begin position="1629"/>
        <end position="1658"/>
    </location>
</feature>
<dbReference type="Pfam" id="PF19077">
    <property type="entry name" value="Big_13"/>
    <property type="match status" value="18"/>
</dbReference>
<dbReference type="EMBL" id="RPOH01000017">
    <property type="protein sequence ID" value="RPH29648.1"/>
    <property type="molecule type" value="Genomic_DNA"/>
</dbReference>
<feature type="domain" description="Bacterial Ig-like" evidence="2">
    <location>
        <begin position="1544"/>
        <end position="1623"/>
    </location>
</feature>
<feature type="compositionally biased region" description="Polar residues" evidence="1">
    <location>
        <begin position="1268"/>
        <end position="1280"/>
    </location>
</feature>
<dbReference type="Proteomes" id="UP000268615">
    <property type="component" value="Unassembled WGS sequence"/>
</dbReference>
<feature type="domain" description="Bacterial Ig-like" evidence="2">
    <location>
        <begin position="595"/>
        <end position="671"/>
    </location>
</feature>
<feature type="domain" description="Bacterial Ig-like" evidence="2">
    <location>
        <begin position="406"/>
        <end position="480"/>
    </location>
</feature>
<feature type="domain" description="Bacterial Ig-like" evidence="2">
    <location>
        <begin position="1354"/>
        <end position="1434"/>
    </location>
</feature>
<feature type="domain" description="Bacterial Ig-like" evidence="2">
    <location>
        <begin position="1634"/>
        <end position="1718"/>
    </location>
</feature>
<feature type="region of interest" description="Disordered" evidence="1">
    <location>
        <begin position="855"/>
        <end position="878"/>
    </location>
</feature>
<dbReference type="OrthoDB" id="8481600at2"/>
<comment type="caution">
    <text evidence="3">The sequence shown here is derived from an EMBL/GenBank/DDBJ whole genome shotgun (WGS) entry which is preliminary data.</text>
</comment>